<dbReference type="InterPro" id="IPR000914">
    <property type="entry name" value="SBP_5_dom"/>
</dbReference>
<dbReference type="PIRSF" id="PIRSF002741">
    <property type="entry name" value="MppA"/>
    <property type="match status" value="1"/>
</dbReference>
<organism evidence="4 5">
    <name type="scientific">Tectimicrobiota bacterium</name>
    <dbReference type="NCBI Taxonomy" id="2528274"/>
    <lineage>
        <taxon>Bacteria</taxon>
        <taxon>Pseudomonadati</taxon>
        <taxon>Nitrospinota/Tectimicrobiota group</taxon>
        <taxon>Candidatus Tectimicrobiota</taxon>
    </lineage>
</organism>
<keyword evidence="2" id="KW-0732">Signal</keyword>
<dbReference type="InterPro" id="IPR006311">
    <property type="entry name" value="TAT_signal"/>
</dbReference>
<gene>
    <name evidence="4" type="ORF">HY618_07910</name>
</gene>
<dbReference type="Proteomes" id="UP000752292">
    <property type="component" value="Unassembled WGS sequence"/>
</dbReference>
<evidence type="ECO:0000259" key="3">
    <source>
        <dbReference type="Pfam" id="PF00496"/>
    </source>
</evidence>
<dbReference type="GO" id="GO:0015833">
    <property type="term" value="P:peptide transport"/>
    <property type="evidence" value="ECO:0007669"/>
    <property type="project" value="TreeGrafter"/>
</dbReference>
<evidence type="ECO:0000313" key="5">
    <source>
        <dbReference type="Proteomes" id="UP000752292"/>
    </source>
</evidence>
<dbReference type="InterPro" id="IPR030678">
    <property type="entry name" value="Peptide/Ni-bd"/>
</dbReference>
<dbReference type="GO" id="GO:0043190">
    <property type="term" value="C:ATP-binding cassette (ABC) transporter complex"/>
    <property type="evidence" value="ECO:0007669"/>
    <property type="project" value="InterPro"/>
</dbReference>
<dbReference type="Gene3D" id="3.10.105.10">
    <property type="entry name" value="Dipeptide-binding Protein, Domain 3"/>
    <property type="match status" value="1"/>
</dbReference>
<dbReference type="InterPro" id="IPR019546">
    <property type="entry name" value="TAT_signal_bac_arc"/>
</dbReference>
<comment type="caution">
    <text evidence="4">The sequence shown here is derived from an EMBL/GenBank/DDBJ whole genome shotgun (WGS) entry which is preliminary data.</text>
</comment>
<dbReference type="Pfam" id="PF10518">
    <property type="entry name" value="TAT_signal"/>
    <property type="match status" value="1"/>
</dbReference>
<dbReference type="NCBIfam" id="TIGR01409">
    <property type="entry name" value="TAT_signal_seq"/>
    <property type="match status" value="1"/>
</dbReference>
<evidence type="ECO:0000313" key="4">
    <source>
        <dbReference type="EMBL" id="MBI4252370.1"/>
    </source>
</evidence>
<accession>A0A933EA92</accession>
<sequence length="504" mass="56659">MPRGINRREFLKGAGGAGAAAAMGWLRPGEAGAIPGVFRWASGSEARALDPARAITTGDSLARCWANGLLRFKPGSGDPSDFELDLAEKWDSGNGGKTYTFHLRKGVQAHHNMGELTSADVKWSFERLRDKRLTSIFRGRYTGIDGIETPDKYTVRFHLKEPDGLFLTKMMNFQGGYILSRAGATDDVGTNYMWRPIGTGPFQVVQAKPKEAYILEHHEKYFRGAPKIKRYEYRIIADINTRILALKRGELDAIYLATLPKRLLDALQADPNVVVEIPDSDYAASLHFNLRMKPMDDIRVRKAIAHAINRKEIVDLFHPMARALYSVVSPSAVGGLKPEEVPEELKYNYDPQKAKKLLAEAGHRSGLRLETAVSPLPHIQRPIQVIQQHLAQVGIHLKVNVVEQTVYLRGSREDKYPLVSYGGKRFPHAYDHLFEWYHSKSDVKLPTRQTNISHYGNMAGNVDKLIEEIGRISDQKRQVELAKQAQIQLLKDLPAYPFYTPLLG</sequence>
<dbReference type="PANTHER" id="PTHR30290:SF38">
    <property type="entry name" value="D,D-DIPEPTIDE-BINDING PERIPLASMIC PROTEIN DDPA-RELATED"/>
    <property type="match status" value="1"/>
</dbReference>
<dbReference type="Pfam" id="PF00496">
    <property type="entry name" value="SBP_bac_5"/>
    <property type="match status" value="1"/>
</dbReference>
<dbReference type="AlphaFoldDB" id="A0A933EA92"/>
<dbReference type="EMBL" id="JACQRX010000343">
    <property type="protein sequence ID" value="MBI4252370.1"/>
    <property type="molecule type" value="Genomic_DNA"/>
</dbReference>
<feature type="non-terminal residue" evidence="4">
    <location>
        <position position="504"/>
    </location>
</feature>
<dbReference type="Gene3D" id="3.40.190.10">
    <property type="entry name" value="Periplasmic binding protein-like II"/>
    <property type="match status" value="1"/>
</dbReference>
<name>A0A933EA92_UNCTE</name>
<dbReference type="InterPro" id="IPR039424">
    <property type="entry name" value="SBP_5"/>
</dbReference>
<protein>
    <submittedName>
        <fullName evidence="4">Twin-arginine translocation signal domain-containing protein</fullName>
    </submittedName>
</protein>
<dbReference type="PANTHER" id="PTHR30290">
    <property type="entry name" value="PERIPLASMIC BINDING COMPONENT OF ABC TRANSPORTER"/>
    <property type="match status" value="1"/>
</dbReference>
<dbReference type="GO" id="GO:0030288">
    <property type="term" value="C:outer membrane-bounded periplasmic space"/>
    <property type="evidence" value="ECO:0007669"/>
    <property type="project" value="UniProtKB-ARBA"/>
</dbReference>
<dbReference type="SUPFAM" id="SSF53850">
    <property type="entry name" value="Periplasmic binding protein-like II"/>
    <property type="match status" value="1"/>
</dbReference>
<comment type="similarity">
    <text evidence="1">Belongs to the bacterial solute-binding protein 5 family.</text>
</comment>
<proteinExistence type="inferred from homology"/>
<reference evidence="4" key="1">
    <citation type="submission" date="2020-07" db="EMBL/GenBank/DDBJ databases">
        <title>Huge and variable diversity of episymbiotic CPR bacteria and DPANN archaea in groundwater ecosystems.</title>
        <authorList>
            <person name="He C.Y."/>
            <person name="Keren R."/>
            <person name="Whittaker M."/>
            <person name="Farag I.F."/>
            <person name="Doudna J."/>
            <person name="Cate J.H.D."/>
            <person name="Banfield J.F."/>
        </authorList>
    </citation>
    <scope>NUCLEOTIDE SEQUENCE</scope>
    <source>
        <strain evidence="4">NC_groundwater_1370_Ag_S-0.2um_69_93</strain>
    </source>
</reference>
<dbReference type="PROSITE" id="PS51318">
    <property type="entry name" value="TAT"/>
    <property type="match status" value="1"/>
</dbReference>
<evidence type="ECO:0000256" key="2">
    <source>
        <dbReference type="ARBA" id="ARBA00022729"/>
    </source>
</evidence>
<evidence type="ECO:0000256" key="1">
    <source>
        <dbReference type="ARBA" id="ARBA00005695"/>
    </source>
</evidence>
<dbReference type="GO" id="GO:1904680">
    <property type="term" value="F:peptide transmembrane transporter activity"/>
    <property type="evidence" value="ECO:0007669"/>
    <property type="project" value="TreeGrafter"/>
</dbReference>
<feature type="domain" description="Solute-binding protein family 5" evidence="3">
    <location>
        <begin position="83"/>
        <end position="439"/>
    </location>
</feature>